<proteinExistence type="predicted"/>
<dbReference type="Proteomes" id="UP001596058">
    <property type="component" value="Unassembled WGS sequence"/>
</dbReference>
<evidence type="ECO:0000313" key="3">
    <source>
        <dbReference type="Proteomes" id="UP001596058"/>
    </source>
</evidence>
<reference evidence="3" key="1">
    <citation type="journal article" date="2019" name="Int. J. Syst. Evol. Microbiol.">
        <title>The Global Catalogue of Microorganisms (GCM) 10K type strain sequencing project: providing services to taxonomists for standard genome sequencing and annotation.</title>
        <authorList>
            <consortium name="The Broad Institute Genomics Platform"/>
            <consortium name="The Broad Institute Genome Sequencing Center for Infectious Disease"/>
            <person name="Wu L."/>
            <person name="Ma J."/>
        </authorList>
    </citation>
    <scope>NUCLEOTIDE SEQUENCE [LARGE SCALE GENOMIC DNA]</scope>
    <source>
        <strain evidence="3">CCUG 53903</strain>
    </source>
</reference>
<organism evidence="2 3">
    <name type="scientific">Nonomuraea insulae</name>
    <dbReference type="NCBI Taxonomy" id="1616787"/>
    <lineage>
        <taxon>Bacteria</taxon>
        <taxon>Bacillati</taxon>
        <taxon>Actinomycetota</taxon>
        <taxon>Actinomycetes</taxon>
        <taxon>Streptosporangiales</taxon>
        <taxon>Streptosporangiaceae</taxon>
        <taxon>Nonomuraea</taxon>
    </lineage>
</organism>
<accession>A0ABW1DDH8</accession>
<evidence type="ECO:0000256" key="1">
    <source>
        <dbReference type="SAM" id="MobiDB-lite"/>
    </source>
</evidence>
<keyword evidence="3" id="KW-1185">Reference proteome</keyword>
<evidence type="ECO:0008006" key="4">
    <source>
        <dbReference type="Google" id="ProtNLM"/>
    </source>
</evidence>
<feature type="region of interest" description="Disordered" evidence="1">
    <location>
        <begin position="30"/>
        <end position="49"/>
    </location>
</feature>
<name>A0ABW1DDH8_9ACTN</name>
<gene>
    <name evidence="2" type="ORF">ACFPZ3_63820</name>
</gene>
<dbReference type="EMBL" id="JBHSPA010000115">
    <property type="protein sequence ID" value="MFC5834746.1"/>
    <property type="molecule type" value="Genomic_DNA"/>
</dbReference>
<sequence length="49" mass="5646">MLELIVVLVRTELTKEVELLALRHENAVLRRHASRPSRPERLSEPGSSR</sequence>
<comment type="caution">
    <text evidence="2">The sequence shown here is derived from an EMBL/GenBank/DDBJ whole genome shotgun (WGS) entry which is preliminary data.</text>
</comment>
<protein>
    <recommendedName>
        <fullName evidence="4">Transposase</fullName>
    </recommendedName>
</protein>
<dbReference type="RefSeq" id="WP_379524157.1">
    <property type="nucleotide sequence ID" value="NZ_JBHSPA010000115.1"/>
</dbReference>
<evidence type="ECO:0000313" key="2">
    <source>
        <dbReference type="EMBL" id="MFC5834746.1"/>
    </source>
</evidence>